<dbReference type="EMBL" id="JBHTEC010000001">
    <property type="protein sequence ID" value="MFD0281606.1"/>
    <property type="molecule type" value="Genomic_DNA"/>
</dbReference>
<name>A0ABW2VEW6_9ACTN</name>
<evidence type="ECO:0000313" key="2">
    <source>
        <dbReference type="EMBL" id="MFD0281606.1"/>
    </source>
</evidence>
<comment type="caution">
    <text evidence="2">The sequence shown here is derived from an EMBL/GenBank/DDBJ whole genome shotgun (WGS) entry which is preliminary data.</text>
</comment>
<reference evidence="3" key="1">
    <citation type="journal article" date="2019" name="Int. J. Syst. Evol. Microbiol.">
        <title>The Global Catalogue of Microorganisms (GCM) 10K type strain sequencing project: providing services to taxonomists for standard genome sequencing and annotation.</title>
        <authorList>
            <consortium name="The Broad Institute Genomics Platform"/>
            <consortium name="The Broad Institute Genome Sequencing Center for Infectious Disease"/>
            <person name="Wu L."/>
            <person name="Ma J."/>
        </authorList>
    </citation>
    <scope>NUCLEOTIDE SEQUENCE [LARGE SCALE GENOMIC DNA]</scope>
    <source>
        <strain evidence="3">CGMCC 4.7198</strain>
    </source>
</reference>
<dbReference type="RefSeq" id="WP_381257657.1">
    <property type="nucleotide sequence ID" value="NZ_JBHTBI010000020.1"/>
</dbReference>
<dbReference type="Proteomes" id="UP001596957">
    <property type="component" value="Unassembled WGS sequence"/>
</dbReference>
<accession>A0ABW2VEW6</accession>
<keyword evidence="3" id="KW-1185">Reference proteome</keyword>
<evidence type="ECO:0000313" key="3">
    <source>
        <dbReference type="Proteomes" id="UP001596957"/>
    </source>
</evidence>
<evidence type="ECO:0000256" key="1">
    <source>
        <dbReference type="SAM" id="MobiDB-lite"/>
    </source>
</evidence>
<organism evidence="2 3">
    <name type="scientific">Streptomyces lutosisoli</name>
    <dbReference type="NCBI Taxonomy" id="2665721"/>
    <lineage>
        <taxon>Bacteria</taxon>
        <taxon>Bacillati</taxon>
        <taxon>Actinomycetota</taxon>
        <taxon>Actinomycetes</taxon>
        <taxon>Kitasatosporales</taxon>
        <taxon>Streptomycetaceae</taxon>
        <taxon>Streptomyces</taxon>
    </lineage>
</organism>
<sequence>MTGSSGASISTAKSENDPDIWFVLPPGFFEVKLDDSPQDRMFRMADAIDPMFPSATPEQKLSLVLSSEYAIESMLDAGAVHLSTCLYQRDDGAISQGMLAVFIKSLGSTERLGVAQSIADQWLTENPEAEVGGVFLPYGPAALCALERDIPVPGAMFDIDKDEVTTLRQLQMAVPLHTGTHTAVFAFSTEDIDQWDNYLQLMAEILRTISSEEPDDISAEEADDAPAQPTVG</sequence>
<gene>
    <name evidence="2" type="ORF">ACFQZP_07945</name>
</gene>
<protein>
    <submittedName>
        <fullName evidence="2">Uncharacterized protein</fullName>
    </submittedName>
</protein>
<feature type="compositionally biased region" description="Acidic residues" evidence="1">
    <location>
        <begin position="212"/>
        <end position="224"/>
    </location>
</feature>
<feature type="region of interest" description="Disordered" evidence="1">
    <location>
        <begin position="212"/>
        <end position="232"/>
    </location>
</feature>
<proteinExistence type="predicted"/>